<dbReference type="PANTHER" id="PTHR28004:SF2">
    <property type="entry name" value="D-SERINE DEHYDRATASE"/>
    <property type="match status" value="1"/>
</dbReference>
<protein>
    <submittedName>
        <fullName evidence="4">Alanine racemase</fullName>
        <ecNumber evidence="4">5.1.1.1</ecNumber>
    </submittedName>
</protein>
<keyword evidence="4" id="KW-0413">Isomerase</keyword>
<dbReference type="Proteomes" id="UP000683310">
    <property type="component" value="Chromosome"/>
</dbReference>
<dbReference type="InterPro" id="IPR042208">
    <property type="entry name" value="D-ser_dehydrat-like_sf"/>
</dbReference>
<reference evidence="4 5" key="1">
    <citation type="submission" date="2021-04" db="EMBL/GenBank/DDBJ databases">
        <title>Nocardia tengchongensis.</title>
        <authorList>
            <person name="Zhuang k."/>
            <person name="Ran Y."/>
            <person name="Li W."/>
        </authorList>
    </citation>
    <scope>NUCLEOTIDE SEQUENCE [LARGE SCALE GENOMIC DNA]</scope>
    <source>
        <strain evidence="4 5">CFH S0057</strain>
    </source>
</reference>
<dbReference type="Pfam" id="PF14031">
    <property type="entry name" value="D-ser_dehydrat"/>
    <property type="match status" value="1"/>
</dbReference>
<dbReference type="InterPro" id="IPR001608">
    <property type="entry name" value="Ala_racemase_N"/>
</dbReference>
<dbReference type="SUPFAM" id="SSF51419">
    <property type="entry name" value="PLP-binding barrel"/>
    <property type="match status" value="1"/>
</dbReference>
<dbReference type="InterPro" id="IPR029066">
    <property type="entry name" value="PLP-binding_barrel"/>
</dbReference>
<dbReference type="EMBL" id="CP074371">
    <property type="protein sequence ID" value="QVI19998.1"/>
    <property type="molecule type" value="Genomic_DNA"/>
</dbReference>
<dbReference type="SMART" id="SM01119">
    <property type="entry name" value="D-ser_dehydrat"/>
    <property type="match status" value="1"/>
</dbReference>
<evidence type="ECO:0000256" key="2">
    <source>
        <dbReference type="ARBA" id="ARBA00023239"/>
    </source>
</evidence>
<evidence type="ECO:0000256" key="1">
    <source>
        <dbReference type="ARBA" id="ARBA00005323"/>
    </source>
</evidence>
<evidence type="ECO:0000313" key="4">
    <source>
        <dbReference type="EMBL" id="QVI19998.1"/>
    </source>
</evidence>
<dbReference type="Pfam" id="PF01168">
    <property type="entry name" value="Ala_racemase_N"/>
    <property type="match status" value="1"/>
</dbReference>
<organism evidence="4 5">
    <name type="scientific">Nocardia tengchongensis</name>
    <dbReference type="NCBI Taxonomy" id="2055889"/>
    <lineage>
        <taxon>Bacteria</taxon>
        <taxon>Bacillati</taxon>
        <taxon>Actinomycetota</taxon>
        <taxon>Actinomycetes</taxon>
        <taxon>Mycobacteriales</taxon>
        <taxon>Nocardiaceae</taxon>
        <taxon>Nocardia</taxon>
    </lineage>
</organism>
<dbReference type="EC" id="5.1.1.1" evidence="4"/>
<dbReference type="GO" id="GO:0008784">
    <property type="term" value="F:alanine racemase activity"/>
    <property type="evidence" value="ECO:0007669"/>
    <property type="project" value="UniProtKB-EC"/>
</dbReference>
<keyword evidence="5" id="KW-1185">Reference proteome</keyword>
<dbReference type="Gene3D" id="3.20.20.10">
    <property type="entry name" value="Alanine racemase"/>
    <property type="match status" value="1"/>
</dbReference>
<keyword evidence="2" id="KW-0456">Lyase</keyword>
<dbReference type="InterPro" id="IPR051466">
    <property type="entry name" value="D-amino_acid_metab_enzyme"/>
</dbReference>
<gene>
    <name evidence="4" type="ORF">KHQ06_27530</name>
</gene>
<accession>A0ABX8CJ53</accession>
<dbReference type="PANTHER" id="PTHR28004">
    <property type="entry name" value="ZGC:162816-RELATED"/>
    <property type="match status" value="1"/>
</dbReference>
<evidence type="ECO:0000259" key="3">
    <source>
        <dbReference type="SMART" id="SM01119"/>
    </source>
</evidence>
<name>A0ABX8CJ53_9NOCA</name>
<dbReference type="InterPro" id="IPR026956">
    <property type="entry name" value="D-ser_dehydrat-like_dom"/>
</dbReference>
<proteinExistence type="inferred from homology"/>
<evidence type="ECO:0000313" key="5">
    <source>
        <dbReference type="Proteomes" id="UP000683310"/>
    </source>
</evidence>
<feature type="domain" description="D-serine dehydratase-like" evidence="3">
    <location>
        <begin position="285"/>
        <end position="382"/>
    </location>
</feature>
<sequence length="399" mass="42340">MTRLAYRGPGRLSVEGGVASWYTARRNAVTKESDVVFIPGEIDTPAVVIDRGVLDRNIARMNSAVTAKGIALRPHAKTHKIPEIADRQLRAGASGLTVATIGEAEVFAEHGVEDIFIAYPLWIGPRHADRLRRLTAHTRISIGVDSPEAAANAAAQLGPAASAIEALVELDSGHHRSGVDAGQVVEIARAARAGGLRVTGVFTFPGHSYLPGQAAEAAAQEQRALTDAANILIADGFPITRRSGGSTPSALLTAAGAATELRPGVYVFGDAQQLELERCAVDDIALTVAATVVSRQDTAHGPRRIVLDSGSKILGSDRPAWTRGFGRLIDHLDADITALSEHHATVTWPGDVPLPRIGERLRVIPNHVCITMNLVDYVTVVDNGTVVDRWKVAARGKNN</sequence>
<comment type="similarity">
    <text evidence="1">Belongs to the DSD1 family.</text>
</comment>
<dbReference type="Gene3D" id="2.40.37.20">
    <property type="entry name" value="D-serine dehydratase-like domain"/>
    <property type="match status" value="1"/>
</dbReference>